<protein>
    <submittedName>
        <fullName evidence="1">Uncharacterized protein</fullName>
    </submittedName>
</protein>
<dbReference type="AlphaFoldDB" id="A0A0B7JWY1"/>
<accession>A0A0B7JWY1</accession>
<name>A0A0B7JWY1_BIOOC</name>
<gene>
    <name evidence="1" type="ORF">BN869_000003235_1</name>
</gene>
<sequence length="148" mass="15562">MMASSHQSSPDHGYFGSTLVKSRLSSKLIGNQYYISKGITNEIINKKTVARFFPYQHELCFINVGSGLSGITREHSEARIAVPPLLNQGGNAIQAFAGLLHGCSGGDGISQAHLPSTLLDLTSEEPPLPVPAANHAADAGDALTAAHL</sequence>
<proteinExistence type="predicted"/>
<dbReference type="EMBL" id="CDPU01000006">
    <property type="protein sequence ID" value="CEO47180.1"/>
    <property type="molecule type" value="Genomic_DNA"/>
</dbReference>
<evidence type="ECO:0000313" key="1">
    <source>
        <dbReference type="EMBL" id="CEO47180.1"/>
    </source>
</evidence>
<organism evidence="1">
    <name type="scientific">Bionectria ochroleuca</name>
    <name type="common">Gliocladium roseum</name>
    <dbReference type="NCBI Taxonomy" id="29856"/>
    <lineage>
        <taxon>Eukaryota</taxon>
        <taxon>Fungi</taxon>
        <taxon>Dikarya</taxon>
        <taxon>Ascomycota</taxon>
        <taxon>Pezizomycotina</taxon>
        <taxon>Sordariomycetes</taxon>
        <taxon>Hypocreomycetidae</taxon>
        <taxon>Hypocreales</taxon>
        <taxon>Bionectriaceae</taxon>
        <taxon>Clonostachys</taxon>
    </lineage>
</organism>
<reference evidence="1" key="1">
    <citation type="submission" date="2015-01" db="EMBL/GenBank/DDBJ databases">
        <authorList>
            <person name="Durling Mikael"/>
        </authorList>
    </citation>
    <scope>NUCLEOTIDE SEQUENCE</scope>
</reference>